<evidence type="ECO:0000259" key="5">
    <source>
        <dbReference type="Pfam" id="PF00733"/>
    </source>
</evidence>
<evidence type="ECO:0000256" key="4">
    <source>
        <dbReference type="ARBA" id="ARBA00048741"/>
    </source>
</evidence>
<dbReference type="Pfam" id="PF00733">
    <property type="entry name" value="Asn_synthase"/>
    <property type="match status" value="1"/>
</dbReference>
<comment type="caution">
    <text evidence="6">The sequence shown here is derived from an EMBL/GenBank/DDBJ whole genome shotgun (WGS) entry which is preliminary data.</text>
</comment>
<accession>A0ABD6RNH9</accession>
<reference evidence="6 7" key="1">
    <citation type="submission" date="2017-02" db="EMBL/GenBank/DDBJ databases">
        <title>Differentiating clades of botulinum-neurotoxin-producing Clostridia with a simple, multiplex PCR assay.</title>
        <authorList>
            <person name="Williamson C.H.D."/>
            <person name="Vazquez A."/>
            <person name="Hill K."/>
            <person name="Smith T.J."/>
            <person name="Nottingham R."/>
            <person name="Stone N.E."/>
            <person name="Sobek C.J."/>
            <person name="Cocking J.H."/>
            <person name="Fernandez R.A."/>
            <person name="Caballero P.A."/>
            <person name="Leiser O.P."/>
            <person name="Keim P."/>
            <person name="Sahl J.W."/>
        </authorList>
    </citation>
    <scope>NUCLEOTIDE SEQUENCE [LARGE SCALE GENOMIC DNA]</scope>
    <source>
        <strain evidence="6 7">CLS_DGF_0088_06</strain>
    </source>
</reference>
<dbReference type="PANTHER" id="PTHR43284">
    <property type="entry name" value="ASPARAGINE SYNTHETASE (GLUTAMINE-HYDROLYZING)"/>
    <property type="match status" value="1"/>
</dbReference>
<dbReference type="AlphaFoldDB" id="A0ABD6RNH9"/>
<sequence>MNMIDREYCNSAYLAFRWIPKKNIYWSESWKQVYPKLEKNDQVSVKNSNEVNKFLNDYLLNIVDSNTAIFLSGGIDSAILASYLPKNMKAYTIKFSANGAIDESIIANKYAEKYKLNHKVIQVTWDDYKKYMPMLMKNKKAPLHPVEVALYKASMEAKKDGVTKIILGNGADSTFGGMDKLLSEDWSFDSFVKRYNFIDPYQVLKEAKSILNVYEEYRKKNNEIDYISFLKYTHGLGIVQAFANAIEFAGCTIIEPFEHLKLTVPLDFNRIRNNEPKYILYELFREKYPYMEQPRKIPFTRPMDRWLKDWNGPNRKEFLHGCIDKMTGDQKYLIYSLEMFLNLIDK</sequence>
<dbReference type="Gene3D" id="3.40.50.620">
    <property type="entry name" value="HUPs"/>
    <property type="match status" value="1"/>
</dbReference>
<keyword evidence="3" id="KW-0061">Asparagine biosynthesis</keyword>
<proteinExistence type="predicted"/>
<evidence type="ECO:0000256" key="3">
    <source>
        <dbReference type="ARBA" id="ARBA00022888"/>
    </source>
</evidence>
<gene>
    <name evidence="6" type="ORF">B2H94_11905</name>
</gene>
<evidence type="ECO:0000256" key="2">
    <source>
        <dbReference type="ARBA" id="ARBA00012737"/>
    </source>
</evidence>
<comment type="catalytic activity">
    <reaction evidence="4">
        <text>L-aspartate + L-glutamine + ATP + H2O = L-asparagine + L-glutamate + AMP + diphosphate + H(+)</text>
        <dbReference type="Rhea" id="RHEA:12228"/>
        <dbReference type="ChEBI" id="CHEBI:15377"/>
        <dbReference type="ChEBI" id="CHEBI:15378"/>
        <dbReference type="ChEBI" id="CHEBI:29985"/>
        <dbReference type="ChEBI" id="CHEBI:29991"/>
        <dbReference type="ChEBI" id="CHEBI:30616"/>
        <dbReference type="ChEBI" id="CHEBI:33019"/>
        <dbReference type="ChEBI" id="CHEBI:58048"/>
        <dbReference type="ChEBI" id="CHEBI:58359"/>
        <dbReference type="ChEBI" id="CHEBI:456215"/>
        <dbReference type="EC" id="6.3.5.4"/>
    </reaction>
</comment>
<dbReference type="GO" id="GO:0004066">
    <property type="term" value="F:asparagine synthase (glutamine-hydrolyzing) activity"/>
    <property type="evidence" value="ECO:0007669"/>
    <property type="project" value="UniProtKB-EC"/>
</dbReference>
<evidence type="ECO:0000313" key="7">
    <source>
        <dbReference type="Proteomes" id="UP000193911"/>
    </source>
</evidence>
<evidence type="ECO:0000256" key="1">
    <source>
        <dbReference type="ARBA" id="ARBA00005187"/>
    </source>
</evidence>
<dbReference type="Proteomes" id="UP000193911">
    <property type="component" value="Unassembled WGS sequence"/>
</dbReference>
<feature type="domain" description="Asparagine synthetase" evidence="5">
    <location>
        <begin position="66"/>
        <end position="208"/>
    </location>
</feature>
<dbReference type="PANTHER" id="PTHR43284:SF1">
    <property type="entry name" value="ASPARAGINE SYNTHETASE"/>
    <property type="match status" value="1"/>
</dbReference>
<comment type="pathway">
    <text evidence="1">Amino-acid biosynthesis; L-asparagine biosynthesis; L-asparagine from L-aspartate (L-Gln route): step 1/1.</text>
</comment>
<name>A0ABD6RNH9_CLOSG</name>
<dbReference type="EMBL" id="MWJJ01000002">
    <property type="protein sequence ID" value="OSB17326.1"/>
    <property type="molecule type" value="Genomic_DNA"/>
</dbReference>
<organism evidence="6 7">
    <name type="scientific">Clostridium sporogenes</name>
    <dbReference type="NCBI Taxonomy" id="1509"/>
    <lineage>
        <taxon>Bacteria</taxon>
        <taxon>Bacillati</taxon>
        <taxon>Bacillota</taxon>
        <taxon>Clostridia</taxon>
        <taxon>Eubacteriales</taxon>
        <taxon>Clostridiaceae</taxon>
        <taxon>Clostridium</taxon>
    </lineage>
</organism>
<protein>
    <recommendedName>
        <fullName evidence="2">asparagine synthase (glutamine-hydrolyzing)</fullName>
        <ecNumber evidence="2">6.3.5.4</ecNumber>
    </recommendedName>
</protein>
<dbReference type="EC" id="6.3.5.4" evidence="2"/>
<dbReference type="InterPro" id="IPR051786">
    <property type="entry name" value="ASN_synthetase/amidase"/>
</dbReference>
<dbReference type="GO" id="GO:0006529">
    <property type="term" value="P:asparagine biosynthetic process"/>
    <property type="evidence" value="ECO:0007669"/>
    <property type="project" value="UniProtKB-KW"/>
</dbReference>
<evidence type="ECO:0000313" key="6">
    <source>
        <dbReference type="EMBL" id="OSB17326.1"/>
    </source>
</evidence>
<dbReference type="InterPro" id="IPR014729">
    <property type="entry name" value="Rossmann-like_a/b/a_fold"/>
</dbReference>
<dbReference type="CDD" id="cd01991">
    <property type="entry name" value="Asn_synthase_B_C"/>
    <property type="match status" value="1"/>
</dbReference>
<dbReference type="InterPro" id="IPR001962">
    <property type="entry name" value="Asn_synthase"/>
</dbReference>
<keyword evidence="3" id="KW-0028">Amino-acid biosynthesis</keyword>
<dbReference type="SUPFAM" id="SSF52402">
    <property type="entry name" value="Adenine nucleotide alpha hydrolases-like"/>
    <property type="match status" value="1"/>
</dbReference>